<feature type="domain" description="Helix-turn-helix" evidence="1">
    <location>
        <begin position="4"/>
        <end position="58"/>
    </location>
</feature>
<dbReference type="InterPro" id="IPR009061">
    <property type="entry name" value="DNA-bd_dom_put_sf"/>
</dbReference>
<dbReference type="EMBL" id="BJNT01000029">
    <property type="protein sequence ID" value="GEC87546.1"/>
    <property type="molecule type" value="Genomic_DNA"/>
</dbReference>
<organism evidence="2 3">
    <name type="scientific">Corynebacterium variabile</name>
    <dbReference type="NCBI Taxonomy" id="1727"/>
    <lineage>
        <taxon>Bacteria</taxon>
        <taxon>Bacillati</taxon>
        <taxon>Actinomycetota</taxon>
        <taxon>Actinomycetes</taxon>
        <taxon>Mycobacteriales</taxon>
        <taxon>Corynebacteriaceae</taxon>
        <taxon>Corynebacterium</taxon>
    </lineage>
</organism>
<gene>
    <name evidence="2" type="ORF">CVA01_28600</name>
</gene>
<protein>
    <recommendedName>
        <fullName evidence="1">Helix-turn-helix domain-containing protein</fullName>
    </recommendedName>
</protein>
<dbReference type="SUPFAM" id="SSF46955">
    <property type="entry name" value="Putative DNA-binding domain"/>
    <property type="match status" value="1"/>
</dbReference>
<dbReference type="GeneID" id="82888929"/>
<reference evidence="2 3" key="1">
    <citation type="submission" date="2019-06" db="EMBL/GenBank/DDBJ databases">
        <title>Whole genome shotgun sequence of Corynebacterium variabile NBRC 15286.</title>
        <authorList>
            <person name="Hosoyama A."/>
            <person name="Uohara A."/>
            <person name="Ohji S."/>
            <person name="Ichikawa N."/>
        </authorList>
    </citation>
    <scope>NUCLEOTIDE SEQUENCE [LARGE SCALE GENOMIC DNA]</scope>
    <source>
        <strain evidence="2 3">NBRC 15286</strain>
    </source>
</reference>
<dbReference type="Pfam" id="PF12728">
    <property type="entry name" value="HTH_17"/>
    <property type="match status" value="1"/>
</dbReference>
<proteinExistence type="predicted"/>
<comment type="caution">
    <text evidence="2">The sequence shown here is derived from an EMBL/GenBank/DDBJ whole genome shotgun (WGS) entry which is preliminary data.</text>
</comment>
<accession>A0A4Y4C5T4</accession>
<dbReference type="Gene3D" id="1.10.1660.10">
    <property type="match status" value="1"/>
</dbReference>
<dbReference type="Proteomes" id="UP000319986">
    <property type="component" value="Unassembled WGS sequence"/>
</dbReference>
<sequence length="62" mass="7227">MSQYYSPAQVAEQLGLSAETVRRYWRRGWFTPARRTPTKISNQIRISSDELDYFLSTQQAVA</sequence>
<evidence type="ECO:0000313" key="3">
    <source>
        <dbReference type="Proteomes" id="UP000319986"/>
    </source>
</evidence>
<dbReference type="AlphaFoldDB" id="A0A4Y4C5T4"/>
<dbReference type="InterPro" id="IPR041657">
    <property type="entry name" value="HTH_17"/>
</dbReference>
<evidence type="ECO:0000259" key="1">
    <source>
        <dbReference type="Pfam" id="PF12728"/>
    </source>
</evidence>
<name>A0A4Y4C5T4_9CORY</name>
<evidence type="ECO:0000313" key="2">
    <source>
        <dbReference type="EMBL" id="GEC87546.1"/>
    </source>
</evidence>
<dbReference type="RefSeq" id="WP_170209807.1">
    <property type="nucleotide sequence ID" value="NZ_BJNT01000029.1"/>
</dbReference>